<evidence type="ECO:0000256" key="1">
    <source>
        <dbReference type="ARBA" id="ARBA00005771"/>
    </source>
</evidence>
<sequence>MTRTAISPRLATRTFSSGLTFAVAATGVLSLRLACVVRESRAPRRGRAGDHGHTAPHGRHRREPGLRDYRSSDDDNGRWVGFPFREGDIVISTRSKSGTTWMQMICALLVLGTPDLPAPLTTISPWVDHRVEPVADVLARLEAQRHRRFVKTHTPLDGLPLDPRATYVVVARSPLDMAVSLYHQGANIDRRRLRELTGEPEPTTPGPPRPDLHAWLVAWTERETTPQESLDSLVGVLHHVTDAWRRREAGEVDVLLVHYADLLADLEGEMRRVAAALGITVVEDRWPALVEAATFASMRARSADLTPDTLGVLRSKEAFFRRGGSGAGREVLSADELARYDARVRALAPPEVVAWLDR</sequence>
<dbReference type="Proteomes" id="UP000291189">
    <property type="component" value="Unassembled WGS sequence"/>
</dbReference>
<evidence type="ECO:0000313" key="5">
    <source>
        <dbReference type="EMBL" id="RYU12793.1"/>
    </source>
</evidence>
<feature type="compositionally biased region" description="Basic and acidic residues" evidence="3">
    <location>
        <begin position="43"/>
        <end position="53"/>
    </location>
</feature>
<keyword evidence="6" id="KW-1185">Reference proteome</keyword>
<dbReference type="Gene3D" id="3.40.50.300">
    <property type="entry name" value="P-loop containing nucleotide triphosphate hydrolases"/>
    <property type="match status" value="1"/>
</dbReference>
<evidence type="ECO:0000256" key="2">
    <source>
        <dbReference type="ARBA" id="ARBA00022679"/>
    </source>
</evidence>
<dbReference type="InterPro" id="IPR027417">
    <property type="entry name" value="P-loop_NTPase"/>
</dbReference>
<feature type="compositionally biased region" description="Basic and acidic residues" evidence="3">
    <location>
        <begin position="63"/>
        <end position="72"/>
    </location>
</feature>
<name>A0A4Q5J345_9ACTN</name>
<dbReference type="InterPro" id="IPR000863">
    <property type="entry name" value="Sulfotransferase_dom"/>
</dbReference>
<dbReference type="OrthoDB" id="3399180at2"/>
<protein>
    <submittedName>
        <fullName evidence="5">Sulfotransferase domain-containing protein</fullName>
    </submittedName>
</protein>
<evidence type="ECO:0000259" key="4">
    <source>
        <dbReference type="Pfam" id="PF00685"/>
    </source>
</evidence>
<dbReference type="Pfam" id="PF00685">
    <property type="entry name" value="Sulfotransfer_1"/>
    <property type="match status" value="1"/>
</dbReference>
<reference evidence="5 6" key="1">
    <citation type="submission" date="2019-01" db="EMBL/GenBank/DDBJ databases">
        <title>Nocardioides guangzhouensis sp. nov., an actinobacterium isolated from soil.</title>
        <authorList>
            <person name="Fu Y."/>
            <person name="Cai Y."/>
            <person name="Lin Z."/>
            <person name="Chen P."/>
        </authorList>
    </citation>
    <scope>NUCLEOTIDE SEQUENCE [LARGE SCALE GENOMIC DNA]</scope>
    <source>
        <strain evidence="5 6">NBRC 105384</strain>
    </source>
</reference>
<evidence type="ECO:0000313" key="6">
    <source>
        <dbReference type="Proteomes" id="UP000291189"/>
    </source>
</evidence>
<keyword evidence="2 5" id="KW-0808">Transferase</keyword>
<feature type="region of interest" description="Disordered" evidence="3">
    <location>
        <begin position="192"/>
        <end position="211"/>
    </location>
</feature>
<evidence type="ECO:0000256" key="3">
    <source>
        <dbReference type="SAM" id="MobiDB-lite"/>
    </source>
</evidence>
<accession>A0A4Q5J345</accession>
<dbReference type="SUPFAM" id="SSF52540">
    <property type="entry name" value="P-loop containing nucleoside triphosphate hydrolases"/>
    <property type="match status" value="1"/>
</dbReference>
<feature type="domain" description="Sulfotransferase" evidence="4">
    <location>
        <begin position="87"/>
        <end position="342"/>
    </location>
</feature>
<dbReference type="GO" id="GO:0008146">
    <property type="term" value="F:sulfotransferase activity"/>
    <property type="evidence" value="ECO:0007669"/>
    <property type="project" value="InterPro"/>
</dbReference>
<dbReference type="PANTHER" id="PTHR11783">
    <property type="entry name" value="SULFOTRANSFERASE SULT"/>
    <property type="match status" value="1"/>
</dbReference>
<feature type="region of interest" description="Disordered" evidence="3">
    <location>
        <begin position="43"/>
        <end position="72"/>
    </location>
</feature>
<proteinExistence type="inferred from homology"/>
<organism evidence="5 6">
    <name type="scientific">Nocardioides iriomotensis</name>
    <dbReference type="NCBI Taxonomy" id="715784"/>
    <lineage>
        <taxon>Bacteria</taxon>
        <taxon>Bacillati</taxon>
        <taxon>Actinomycetota</taxon>
        <taxon>Actinomycetes</taxon>
        <taxon>Propionibacteriales</taxon>
        <taxon>Nocardioidaceae</taxon>
        <taxon>Nocardioides</taxon>
    </lineage>
</organism>
<gene>
    <name evidence="5" type="ORF">ETU37_07405</name>
</gene>
<comment type="similarity">
    <text evidence="1">Belongs to the sulfotransferase 1 family.</text>
</comment>
<comment type="caution">
    <text evidence="5">The sequence shown here is derived from an EMBL/GenBank/DDBJ whole genome shotgun (WGS) entry which is preliminary data.</text>
</comment>
<dbReference type="AlphaFoldDB" id="A0A4Q5J345"/>
<dbReference type="EMBL" id="SDPU01000020">
    <property type="protein sequence ID" value="RYU12793.1"/>
    <property type="molecule type" value="Genomic_DNA"/>
</dbReference>